<feature type="region of interest" description="Disordered" evidence="1">
    <location>
        <begin position="351"/>
        <end position="372"/>
    </location>
</feature>
<gene>
    <name evidence="2" type="ORF">NLU13_4181</name>
</gene>
<dbReference type="Proteomes" id="UP001175261">
    <property type="component" value="Unassembled WGS sequence"/>
</dbReference>
<keyword evidence="3" id="KW-1185">Reference proteome</keyword>
<proteinExistence type="predicted"/>
<accession>A0AA39GIR1</accession>
<evidence type="ECO:0000313" key="3">
    <source>
        <dbReference type="Proteomes" id="UP001175261"/>
    </source>
</evidence>
<feature type="compositionally biased region" description="Polar residues" evidence="1">
    <location>
        <begin position="451"/>
        <end position="465"/>
    </location>
</feature>
<comment type="caution">
    <text evidence="2">The sequence shown here is derived from an EMBL/GenBank/DDBJ whole genome shotgun (WGS) entry which is preliminary data.</text>
</comment>
<name>A0AA39GIR1_SARSR</name>
<feature type="compositionally biased region" description="Polar residues" evidence="1">
    <location>
        <begin position="263"/>
        <end position="274"/>
    </location>
</feature>
<feature type="region of interest" description="Disordered" evidence="1">
    <location>
        <begin position="535"/>
        <end position="611"/>
    </location>
</feature>
<dbReference type="EMBL" id="JAPDFR010000003">
    <property type="protein sequence ID" value="KAK0387936.1"/>
    <property type="molecule type" value="Genomic_DNA"/>
</dbReference>
<feature type="compositionally biased region" description="Basic and acidic residues" evidence="1">
    <location>
        <begin position="391"/>
        <end position="405"/>
    </location>
</feature>
<evidence type="ECO:0000256" key="1">
    <source>
        <dbReference type="SAM" id="MobiDB-lite"/>
    </source>
</evidence>
<dbReference type="AlphaFoldDB" id="A0AA39GIR1"/>
<feature type="compositionally biased region" description="Low complexity" evidence="1">
    <location>
        <begin position="91"/>
        <end position="100"/>
    </location>
</feature>
<feature type="region of interest" description="Disordered" evidence="1">
    <location>
        <begin position="718"/>
        <end position="774"/>
    </location>
</feature>
<feature type="compositionally biased region" description="Basic and acidic residues" evidence="1">
    <location>
        <begin position="750"/>
        <end position="769"/>
    </location>
</feature>
<feature type="region of interest" description="Disordered" evidence="1">
    <location>
        <begin position="385"/>
        <end position="478"/>
    </location>
</feature>
<feature type="compositionally biased region" description="Basic and acidic residues" evidence="1">
    <location>
        <begin position="294"/>
        <end position="304"/>
    </location>
</feature>
<organism evidence="2 3">
    <name type="scientific">Sarocladium strictum</name>
    <name type="common">Black bundle disease fungus</name>
    <name type="synonym">Acremonium strictum</name>
    <dbReference type="NCBI Taxonomy" id="5046"/>
    <lineage>
        <taxon>Eukaryota</taxon>
        <taxon>Fungi</taxon>
        <taxon>Dikarya</taxon>
        <taxon>Ascomycota</taxon>
        <taxon>Pezizomycotina</taxon>
        <taxon>Sordariomycetes</taxon>
        <taxon>Hypocreomycetidae</taxon>
        <taxon>Hypocreales</taxon>
        <taxon>Sarocladiaceae</taxon>
        <taxon>Sarocladium</taxon>
    </lineage>
</organism>
<sequence>MAQGLGVRHHAPSYPVRDWFGPVDSRWPYGSRPSSSSRPRRRTESDGAQPPMSHARSASNLLDVTQQPLTTRTAHNRSASNLLDGGKRQQRSAAQSQSRSQQIAELVDFLRNYDPPSDSWTSQPFDDEDRGRWSRLRNMSGLVKRSKSVPKLSRQIRLPDSAVCGTTIGGHRHIAISIPMEASPFGLMPRSQYPVYHQPVRSHLLDPASPVRYLNDKGVITVLRPGTESTDTHISRGSFPGFRLSIPPSPGPPPSKALPSAATGLSRSRSNTTNRDPERLAPPECDQNTLKTVRHTEPQSDSRNIHAMATPPRRTSSAHGLYPPKTSATVHRASIARPSIDGIIANNTVTTKAPTTAKKQRPISESSATEDEEPILGHAVHWAHPMQGSSQKEESKATRAAKKTEAGGAIMITENPLATTDEQETPPPTPRTTESRRDKVRNLKKRHMASIRTTLRGQEVGSSRSAEPDEAAQPEVRGTPLLTNRYAPVNTLSPIMVVTSIEPVQIPSTKPLWNERKRKDLEITPPGSGFITKVEKNEAVGPGLQSDEDESSRTKSLTIPQARRARARASLSPRAVKKSCNPTPPLSPARTPRRANSTIDRTSLSRRREWNATRCKARRVQAVVDAAKGKKQEETKIIEALKDVQAADRDQEFLNLYEAYREHRLRDMERRVRRLERHGDVWMRALVPVLDNLNRTMISGKRDLKQENDDLRGWRSDDETMEERVRGRTRHRSLPLYNGTRQNSLSAERQNSEVRKRNKKRNESPRDSDDSGLDTLEPLMRELAGAAQERLKNTERLTGKLHCEREDSVCVVNTTPNWFSYV</sequence>
<feature type="region of interest" description="Disordered" evidence="1">
    <location>
        <begin position="1"/>
        <end position="100"/>
    </location>
</feature>
<feature type="compositionally biased region" description="Pro residues" evidence="1">
    <location>
        <begin position="247"/>
        <end position="256"/>
    </location>
</feature>
<feature type="compositionally biased region" description="Polar residues" evidence="1">
    <location>
        <begin position="56"/>
        <end position="81"/>
    </location>
</feature>
<feature type="region of interest" description="Disordered" evidence="1">
    <location>
        <begin position="224"/>
        <end position="332"/>
    </location>
</feature>
<protein>
    <submittedName>
        <fullName evidence="2">Uncharacterized protein</fullName>
    </submittedName>
</protein>
<feature type="compositionally biased region" description="Polar residues" evidence="1">
    <location>
        <begin position="739"/>
        <end position="749"/>
    </location>
</feature>
<evidence type="ECO:0000313" key="2">
    <source>
        <dbReference type="EMBL" id="KAK0387936.1"/>
    </source>
</evidence>
<reference evidence="2" key="1">
    <citation type="submission" date="2022-10" db="EMBL/GenBank/DDBJ databases">
        <title>Determination and structural analysis of whole genome sequence of Sarocladium strictum F4-1.</title>
        <authorList>
            <person name="Hu L."/>
            <person name="Jiang Y."/>
        </authorList>
    </citation>
    <scope>NUCLEOTIDE SEQUENCE</scope>
    <source>
        <strain evidence="2">F4-1</strain>
    </source>
</reference>